<evidence type="ECO:0000313" key="2">
    <source>
        <dbReference type="Proteomes" id="UP000187735"/>
    </source>
</evidence>
<dbReference type="AlphaFoldDB" id="A0A1P8WPV4"/>
<accession>A0A1P8WPV4</accession>
<dbReference type="Proteomes" id="UP000187735">
    <property type="component" value="Chromosome"/>
</dbReference>
<organism evidence="1 2">
    <name type="scientific">Fuerstiella marisgermanici</name>
    <dbReference type="NCBI Taxonomy" id="1891926"/>
    <lineage>
        <taxon>Bacteria</taxon>
        <taxon>Pseudomonadati</taxon>
        <taxon>Planctomycetota</taxon>
        <taxon>Planctomycetia</taxon>
        <taxon>Planctomycetales</taxon>
        <taxon>Planctomycetaceae</taxon>
        <taxon>Fuerstiella</taxon>
    </lineage>
</organism>
<dbReference type="RefSeq" id="WP_077027161.1">
    <property type="nucleotide sequence ID" value="NZ_CP017641.1"/>
</dbReference>
<name>A0A1P8WPV4_9PLAN</name>
<sequence length="185" mass="20747">MSAVFISPKATVLLVLFLFVGCGPEAEIRQYTIKSENERVFTSDLLRDEFGSIPFEWDVPDEWTIAENDQFSKVAWSVGPKAEQVRITLSDLPIAAGLVPQLNRWRGQISIELDSKDDPMDGTETLKVGDIDATYVDFKGPDATILGLLIPFESKMWIFKLTGSNELVDQQRDAFRKFAESVTVP</sequence>
<dbReference type="OrthoDB" id="288562at2"/>
<protein>
    <submittedName>
        <fullName evidence="1">Uncharacterized protein</fullName>
    </submittedName>
</protein>
<gene>
    <name evidence="1" type="ORF">Fuma_05757</name>
</gene>
<proteinExistence type="predicted"/>
<evidence type="ECO:0000313" key="1">
    <source>
        <dbReference type="EMBL" id="APZ96089.1"/>
    </source>
</evidence>
<keyword evidence="2" id="KW-1185">Reference proteome</keyword>
<dbReference type="KEGG" id="fmr:Fuma_05757"/>
<reference evidence="1 2" key="1">
    <citation type="journal article" date="2016" name="Front. Microbiol.">
        <title>Fuerstia marisgermanicae gen. nov., sp. nov., an Unusual Member of the Phylum Planctomycetes from the German Wadden Sea.</title>
        <authorList>
            <person name="Kohn T."/>
            <person name="Heuer A."/>
            <person name="Jogler M."/>
            <person name="Vollmers J."/>
            <person name="Boedeker C."/>
            <person name="Bunk B."/>
            <person name="Rast P."/>
            <person name="Borchert D."/>
            <person name="Glockner I."/>
            <person name="Freese H.M."/>
            <person name="Klenk H.P."/>
            <person name="Overmann J."/>
            <person name="Kaster A.K."/>
            <person name="Rohde M."/>
            <person name="Wiegand S."/>
            <person name="Jogler C."/>
        </authorList>
    </citation>
    <scope>NUCLEOTIDE SEQUENCE [LARGE SCALE GENOMIC DNA]</scope>
    <source>
        <strain evidence="1 2">NH11</strain>
    </source>
</reference>
<dbReference type="EMBL" id="CP017641">
    <property type="protein sequence ID" value="APZ96089.1"/>
    <property type="molecule type" value="Genomic_DNA"/>
</dbReference>